<name>A0A1W1XCN0_9CLOT</name>
<evidence type="ECO:0000313" key="3">
    <source>
        <dbReference type="Proteomes" id="UP000192468"/>
    </source>
</evidence>
<evidence type="ECO:0000313" key="2">
    <source>
        <dbReference type="EMBL" id="SMC21620.1"/>
    </source>
</evidence>
<gene>
    <name evidence="2" type="ORF">SAMN02745134_01377</name>
</gene>
<organism evidence="2 3">
    <name type="scientific">Clostridium acidisoli DSM 12555</name>
    <dbReference type="NCBI Taxonomy" id="1121291"/>
    <lineage>
        <taxon>Bacteria</taxon>
        <taxon>Bacillati</taxon>
        <taxon>Bacillota</taxon>
        <taxon>Clostridia</taxon>
        <taxon>Eubacteriales</taxon>
        <taxon>Clostridiaceae</taxon>
        <taxon>Clostridium</taxon>
    </lineage>
</organism>
<proteinExistence type="predicted"/>
<reference evidence="2 3" key="1">
    <citation type="submission" date="2017-04" db="EMBL/GenBank/DDBJ databases">
        <authorList>
            <person name="Afonso C.L."/>
            <person name="Miller P.J."/>
            <person name="Scott M.A."/>
            <person name="Spackman E."/>
            <person name="Goraichik I."/>
            <person name="Dimitrov K.M."/>
            <person name="Suarez D.L."/>
            <person name="Swayne D.E."/>
        </authorList>
    </citation>
    <scope>NUCLEOTIDE SEQUENCE [LARGE SCALE GENOMIC DNA]</scope>
    <source>
        <strain evidence="2 3">DSM 12555</strain>
    </source>
</reference>
<keyword evidence="3" id="KW-1185">Reference proteome</keyword>
<dbReference type="OrthoDB" id="1690557at2"/>
<dbReference type="AlphaFoldDB" id="A0A1W1XCN0"/>
<dbReference type="Proteomes" id="UP000192468">
    <property type="component" value="Unassembled WGS sequence"/>
</dbReference>
<dbReference type="STRING" id="1121291.SAMN02745134_01377"/>
<sequence length="174" mass="20075">MNVMKLLEYLEEIVDTSSKVPVTGKVLVSKKEIIKTIDEIINQLPDEFKKAQWILNEKDKIISDALKEAEKIRQKNEQQIMRDIEGHNITKEAKMQADRIILEAEKTAREIKIASREYASNVLSGLDKEVKESSQIMLANIKNEMEKFLEGYQEKVCDVGIVIKENIKELKKTQ</sequence>
<evidence type="ECO:0008006" key="4">
    <source>
        <dbReference type="Google" id="ProtNLM"/>
    </source>
</evidence>
<dbReference type="RefSeq" id="WP_084114869.1">
    <property type="nucleotide sequence ID" value="NZ_FWXH01000003.1"/>
</dbReference>
<evidence type="ECO:0000256" key="1">
    <source>
        <dbReference type="SAM" id="Coils"/>
    </source>
</evidence>
<accession>A0A1W1XCN0</accession>
<keyword evidence="1" id="KW-0175">Coiled coil</keyword>
<dbReference type="EMBL" id="FWXH01000003">
    <property type="protein sequence ID" value="SMC21620.1"/>
    <property type="molecule type" value="Genomic_DNA"/>
</dbReference>
<feature type="coiled-coil region" evidence="1">
    <location>
        <begin position="55"/>
        <end position="82"/>
    </location>
</feature>
<protein>
    <recommendedName>
        <fullName evidence="4">ATPase</fullName>
    </recommendedName>
</protein>